<feature type="compositionally biased region" description="Pro residues" evidence="1">
    <location>
        <begin position="129"/>
        <end position="138"/>
    </location>
</feature>
<feature type="compositionally biased region" description="Basic residues" evidence="1">
    <location>
        <begin position="48"/>
        <end position="61"/>
    </location>
</feature>
<proteinExistence type="predicted"/>
<comment type="caution">
    <text evidence="2">The sequence shown here is derived from an EMBL/GenBank/DDBJ whole genome shotgun (WGS) entry which is preliminary data.</text>
</comment>
<evidence type="ECO:0000256" key="1">
    <source>
        <dbReference type="SAM" id="MobiDB-lite"/>
    </source>
</evidence>
<evidence type="ECO:0000313" key="2">
    <source>
        <dbReference type="EMBL" id="GAA4868767.1"/>
    </source>
</evidence>
<dbReference type="Proteomes" id="UP001501323">
    <property type="component" value="Unassembled WGS sequence"/>
</dbReference>
<reference evidence="3" key="1">
    <citation type="journal article" date="2019" name="Int. J. Syst. Evol. Microbiol.">
        <title>The Global Catalogue of Microorganisms (GCM) 10K type strain sequencing project: providing services to taxonomists for standard genome sequencing and annotation.</title>
        <authorList>
            <consortium name="The Broad Institute Genomics Platform"/>
            <consortium name="The Broad Institute Genome Sequencing Center for Infectious Disease"/>
            <person name="Wu L."/>
            <person name="Ma J."/>
        </authorList>
    </citation>
    <scope>NUCLEOTIDE SEQUENCE [LARGE SCALE GENOMIC DNA]</scope>
    <source>
        <strain evidence="3">JCM 18392</strain>
    </source>
</reference>
<feature type="compositionally biased region" description="Pro residues" evidence="1">
    <location>
        <begin position="173"/>
        <end position="185"/>
    </location>
</feature>
<keyword evidence="3" id="KW-1185">Reference proteome</keyword>
<name>A0ABP9E4B4_9GAMM</name>
<feature type="region of interest" description="Disordered" evidence="1">
    <location>
        <begin position="99"/>
        <end position="278"/>
    </location>
</feature>
<protein>
    <submittedName>
        <fullName evidence="2">Uncharacterized protein</fullName>
    </submittedName>
</protein>
<dbReference type="EMBL" id="BAABJY010000002">
    <property type="protein sequence ID" value="GAA4868767.1"/>
    <property type="molecule type" value="Genomic_DNA"/>
</dbReference>
<dbReference type="RefSeq" id="WP_345295497.1">
    <property type="nucleotide sequence ID" value="NZ_BAABJY010000002.1"/>
</dbReference>
<evidence type="ECO:0000313" key="3">
    <source>
        <dbReference type="Proteomes" id="UP001501323"/>
    </source>
</evidence>
<organism evidence="2 3">
    <name type="scientific">Luteimonas vadosa</name>
    <dbReference type="NCBI Taxonomy" id="1165507"/>
    <lineage>
        <taxon>Bacteria</taxon>
        <taxon>Pseudomonadati</taxon>
        <taxon>Pseudomonadota</taxon>
        <taxon>Gammaproteobacteria</taxon>
        <taxon>Lysobacterales</taxon>
        <taxon>Lysobacteraceae</taxon>
        <taxon>Luteimonas</taxon>
    </lineage>
</organism>
<sequence>MNDREPLAPEERALQRQLSRLGAGAEPSAALDARILAAAGAKPAPGSRHAHGRGVGRRPKRWPVGGGLAASLVLAAGVAWQLRPLPDTEVQYSEAPAAVAMPVPPQREGDSAVVAQDASEAISESAGDPAPPVEPRPAPAMEIAPRRAEPDDEDVATDAARRADAAASQAARPAPPPPPPPPAPAAPSAFPSTAPVSPAPDPRTTGAAGNLAGGEPAARAGEAAAAREDAMEGKTLPGKQSTELERIETTGSRVRQGPVVEEPDAIFDEAPPASVDSPTVRAAWLARIRELRADGEIEAARESLREFHRRYPRVEVPADLRPLLD</sequence>
<accession>A0ABP9E4B4</accession>
<feature type="compositionally biased region" description="Low complexity" evidence="1">
    <location>
        <begin position="186"/>
        <end position="196"/>
    </location>
</feature>
<feature type="compositionally biased region" description="Low complexity" evidence="1">
    <location>
        <begin position="213"/>
        <end position="224"/>
    </location>
</feature>
<gene>
    <name evidence="2" type="ORF">GCM10023332_21640</name>
</gene>
<feature type="region of interest" description="Disordered" evidence="1">
    <location>
        <begin position="40"/>
        <end position="62"/>
    </location>
</feature>